<feature type="compositionally biased region" description="Basic residues" evidence="1">
    <location>
        <begin position="145"/>
        <end position="154"/>
    </location>
</feature>
<dbReference type="InterPro" id="IPR011009">
    <property type="entry name" value="Kinase-like_dom_sf"/>
</dbReference>
<evidence type="ECO:0000313" key="3">
    <source>
        <dbReference type="Proteomes" id="UP000580250"/>
    </source>
</evidence>
<dbReference type="InterPro" id="IPR050235">
    <property type="entry name" value="CK1_Ser-Thr_kinase"/>
</dbReference>
<gene>
    <name evidence="2" type="ORF">MENT_LOCUS56872</name>
</gene>
<dbReference type="AlphaFoldDB" id="A0A6V7XVG1"/>
<reference evidence="2 3" key="1">
    <citation type="submission" date="2020-08" db="EMBL/GenBank/DDBJ databases">
        <authorList>
            <person name="Koutsovoulos G."/>
            <person name="Danchin GJ E."/>
        </authorList>
    </citation>
    <scope>NUCLEOTIDE SEQUENCE [LARGE SCALE GENOMIC DNA]</scope>
</reference>
<dbReference type="SUPFAM" id="SSF56112">
    <property type="entry name" value="Protein kinase-like (PK-like)"/>
    <property type="match status" value="1"/>
</dbReference>
<evidence type="ECO:0000313" key="2">
    <source>
        <dbReference type="EMBL" id="CAD2203201.1"/>
    </source>
</evidence>
<feature type="region of interest" description="Disordered" evidence="1">
    <location>
        <begin position="143"/>
        <end position="180"/>
    </location>
</feature>
<organism evidence="2 3">
    <name type="scientific">Meloidogyne enterolobii</name>
    <name type="common">Root-knot nematode worm</name>
    <name type="synonym">Meloidogyne mayaguensis</name>
    <dbReference type="NCBI Taxonomy" id="390850"/>
    <lineage>
        <taxon>Eukaryota</taxon>
        <taxon>Metazoa</taxon>
        <taxon>Ecdysozoa</taxon>
        <taxon>Nematoda</taxon>
        <taxon>Chromadorea</taxon>
        <taxon>Rhabditida</taxon>
        <taxon>Tylenchina</taxon>
        <taxon>Tylenchomorpha</taxon>
        <taxon>Tylenchoidea</taxon>
        <taxon>Meloidogynidae</taxon>
        <taxon>Meloidogyninae</taxon>
        <taxon>Meloidogyne</taxon>
    </lineage>
</organism>
<protein>
    <submittedName>
        <fullName evidence="2">Uncharacterized protein</fullName>
    </submittedName>
</protein>
<feature type="compositionally biased region" description="Low complexity" evidence="1">
    <location>
        <begin position="155"/>
        <end position="165"/>
    </location>
</feature>
<dbReference type="OrthoDB" id="5800476at2759"/>
<evidence type="ECO:0000256" key="1">
    <source>
        <dbReference type="SAM" id="MobiDB-lite"/>
    </source>
</evidence>
<dbReference type="Proteomes" id="UP000580250">
    <property type="component" value="Unassembled WGS sequence"/>
</dbReference>
<dbReference type="EMBL" id="CAJEWN010002340">
    <property type="protein sequence ID" value="CAD2203201.1"/>
    <property type="molecule type" value="Genomic_DNA"/>
</dbReference>
<proteinExistence type="predicted"/>
<comment type="caution">
    <text evidence="2">The sequence shown here is derived from an EMBL/GenBank/DDBJ whole genome shotgun (WGS) entry which is preliminary data.</text>
</comment>
<name>A0A6V7XVG1_MELEN</name>
<accession>A0A6V7XVG1</accession>
<feature type="compositionally biased region" description="Basic and acidic residues" evidence="1">
    <location>
        <begin position="169"/>
        <end position="180"/>
    </location>
</feature>
<dbReference type="Gene3D" id="1.10.510.10">
    <property type="entry name" value="Transferase(Phosphotransferase) domain 1"/>
    <property type="match status" value="1"/>
</dbReference>
<sequence length="180" mass="20137">MSTPVEELCSGFPDAFARYLNYCKGLSFEEEPDYDYLRQLFKQLFSRQGFAYDYVFDWNQLILAKNRQHLPPPAHGLTVAATGGSSNPTATAVPSGGLPQFNHHIHNHGMHNVPIIMNNNNNHNQGHHHNSLAAGLQQLPVTASGHHHGHHQHHNQQQPLAQAQGTRLASRDFTSRLVMD</sequence>
<dbReference type="PANTHER" id="PTHR11909">
    <property type="entry name" value="CASEIN KINASE-RELATED"/>
    <property type="match status" value="1"/>
</dbReference>